<comment type="similarity">
    <text evidence="5 6">Belongs to the class I-like SAM-binding methyltransferase superfamily. C5-methyltransferase family.</text>
</comment>
<name>A0A0G3H348_9CORY</name>
<dbReference type="KEGG" id="cmv:CMUST_14310"/>
<dbReference type="EC" id="2.1.1.37" evidence="7"/>
<dbReference type="PROSITE" id="PS51679">
    <property type="entry name" value="SAM_MT_C5"/>
    <property type="match status" value="1"/>
</dbReference>
<evidence type="ECO:0000256" key="5">
    <source>
        <dbReference type="PROSITE-ProRule" id="PRU01016"/>
    </source>
</evidence>
<dbReference type="NCBIfam" id="TIGR00675">
    <property type="entry name" value="dcm"/>
    <property type="match status" value="1"/>
</dbReference>
<dbReference type="PANTHER" id="PTHR10629:SF52">
    <property type="entry name" value="DNA (CYTOSINE-5)-METHYLTRANSFERASE 1"/>
    <property type="match status" value="1"/>
</dbReference>
<dbReference type="InterPro" id="IPR018117">
    <property type="entry name" value="C5_DNA_meth_AS"/>
</dbReference>
<dbReference type="SUPFAM" id="SSF53335">
    <property type="entry name" value="S-adenosyl-L-methionine-dependent methyltransferases"/>
    <property type="match status" value="1"/>
</dbReference>
<dbReference type="GO" id="GO:0009307">
    <property type="term" value="P:DNA restriction-modification system"/>
    <property type="evidence" value="ECO:0007669"/>
    <property type="project" value="UniProtKB-KW"/>
</dbReference>
<dbReference type="PRINTS" id="PR00105">
    <property type="entry name" value="C5METTRFRASE"/>
</dbReference>
<dbReference type="CDD" id="cd00315">
    <property type="entry name" value="Cyt_C5_DNA_methylase"/>
    <property type="match status" value="1"/>
</dbReference>
<dbReference type="GO" id="GO:0003677">
    <property type="term" value="F:DNA binding"/>
    <property type="evidence" value="ECO:0007669"/>
    <property type="project" value="TreeGrafter"/>
</dbReference>
<dbReference type="PROSITE" id="PS00095">
    <property type="entry name" value="C5_MTASE_2"/>
    <property type="match status" value="1"/>
</dbReference>
<keyword evidence="4" id="KW-0680">Restriction system</keyword>
<dbReference type="EMBL" id="CP011542">
    <property type="protein sequence ID" value="AKK07155.1"/>
    <property type="molecule type" value="Genomic_DNA"/>
</dbReference>
<evidence type="ECO:0000256" key="4">
    <source>
        <dbReference type="ARBA" id="ARBA00022747"/>
    </source>
</evidence>
<dbReference type="InterPro" id="IPR029063">
    <property type="entry name" value="SAM-dependent_MTases_sf"/>
</dbReference>
<organism evidence="8 9">
    <name type="scientific">Corynebacterium mustelae</name>
    <dbReference type="NCBI Taxonomy" id="571915"/>
    <lineage>
        <taxon>Bacteria</taxon>
        <taxon>Bacillati</taxon>
        <taxon>Actinomycetota</taxon>
        <taxon>Actinomycetes</taxon>
        <taxon>Mycobacteriales</taxon>
        <taxon>Corynebacteriaceae</taxon>
        <taxon>Corynebacterium</taxon>
    </lineage>
</organism>
<reference evidence="8 9" key="1">
    <citation type="journal article" date="2015" name="Genome Announc.">
        <title>Complete Genome Sequence of the Type Strain Corynebacterium mustelae DSM 45274, Isolated from Various Tissues of a Male Ferret with Lethal Sepsis.</title>
        <authorList>
            <person name="Ruckert C."/>
            <person name="Eimer J."/>
            <person name="Winkler A."/>
            <person name="Tauch A."/>
        </authorList>
    </citation>
    <scope>NUCLEOTIDE SEQUENCE [LARGE SCALE GENOMIC DNA]</scope>
    <source>
        <strain evidence="8 9">DSM 45274</strain>
    </source>
</reference>
<reference evidence="9" key="2">
    <citation type="submission" date="2015-05" db="EMBL/GenBank/DDBJ databases">
        <title>Complete genome sequence of Corynebacterium mustelae DSM 45274, isolated from various tissues of a male ferret with lethal sepsis.</title>
        <authorList>
            <person name="Ruckert C."/>
            <person name="Albersmeier A."/>
            <person name="Winkler A."/>
            <person name="Tauch A."/>
        </authorList>
    </citation>
    <scope>NUCLEOTIDE SEQUENCE [LARGE SCALE GENOMIC DNA]</scope>
    <source>
        <strain evidence="9">DSM 45274</strain>
    </source>
</reference>
<evidence type="ECO:0000256" key="1">
    <source>
        <dbReference type="ARBA" id="ARBA00022603"/>
    </source>
</evidence>
<dbReference type="RefSeq" id="WP_047263045.1">
    <property type="nucleotide sequence ID" value="NZ_CP011542.1"/>
</dbReference>
<dbReference type="InterPro" id="IPR031303">
    <property type="entry name" value="C5_meth_CS"/>
</dbReference>
<sequence length="347" mass="37793">MENGSSPNHLQSIEICAGAGGQALGLERAGFTHAAVIEIDRWASETLRLNRSHDGLHGPWPVFELDIHDFDGTPYRNAIDLFAGGVPCPPFSIAGKQLGAADERDLFPRAIELIREINPRAVLLENVKGLAQKRFDTYRQQIIDELSVLGYTVFWKLLFASDFGVPQLRPRFILVALKNEYAAFFQWPDKHIEPPTVGEALEDLMSANGWLGAKHWAAQANSIAPTIVGGSKKHGGADVGPSRAREAWRKLGVKGSSIAEEAPGRDFPVGDSENLPRLTVPMGGVIQGFPPEWQWAGGKTAQWRQVGNAFPPPVAEAIGRAIHNALTKTRITTTANINNQIPISVPV</sequence>
<evidence type="ECO:0000313" key="8">
    <source>
        <dbReference type="EMBL" id="AKK07155.1"/>
    </source>
</evidence>
<dbReference type="InterPro" id="IPR050390">
    <property type="entry name" value="C5-Methyltransferase"/>
</dbReference>
<dbReference type="GO" id="GO:0003886">
    <property type="term" value="F:DNA (cytosine-5-)-methyltransferase activity"/>
    <property type="evidence" value="ECO:0007669"/>
    <property type="project" value="UniProtKB-EC"/>
</dbReference>
<dbReference type="STRING" id="571915.CMUST_14310"/>
<keyword evidence="1 5" id="KW-0489">Methyltransferase</keyword>
<dbReference type="AlphaFoldDB" id="A0A0G3H348"/>
<evidence type="ECO:0000256" key="7">
    <source>
        <dbReference type="RuleBase" id="RU000417"/>
    </source>
</evidence>
<protein>
    <recommendedName>
        <fullName evidence="7">Cytosine-specific methyltransferase</fullName>
        <ecNumber evidence="7">2.1.1.37</ecNumber>
    </recommendedName>
</protein>
<evidence type="ECO:0000256" key="2">
    <source>
        <dbReference type="ARBA" id="ARBA00022679"/>
    </source>
</evidence>
<evidence type="ECO:0000256" key="3">
    <source>
        <dbReference type="ARBA" id="ARBA00022691"/>
    </source>
</evidence>
<dbReference type="GO" id="GO:0032259">
    <property type="term" value="P:methylation"/>
    <property type="evidence" value="ECO:0007669"/>
    <property type="project" value="UniProtKB-KW"/>
</dbReference>
<dbReference type="InterPro" id="IPR001525">
    <property type="entry name" value="C5_MeTfrase"/>
</dbReference>
<evidence type="ECO:0000256" key="6">
    <source>
        <dbReference type="RuleBase" id="RU000416"/>
    </source>
</evidence>
<keyword evidence="9" id="KW-1185">Reference proteome</keyword>
<dbReference type="PATRIC" id="fig|571915.4.peg.3074"/>
<gene>
    <name evidence="8" type="primary">naeIM</name>
    <name evidence="8" type="ORF">CMUST_14310</name>
</gene>
<accession>A0A0G3H348</accession>
<keyword evidence="2 5" id="KW-0808">Transferase</keyword>
<dbReference type="Gene3D" id="3.40.50.150">
    <property type="entry name" value="Vaccinia Virus protein VP39"/>
    <property type="match status" value="1"/>
</dbReference>
<dbReference type="Proteomes" id="UP000035199">
    <property type="component" value="Chromosome"/>
</dbReference>
<dbReference type="GO" id="GO:0044027">
    <property type="term" value="P:negative regulation of gene expression via chromosomal CpG island methylation"/>
    <property type="evidence" value="ECO:0007669"/>
    <property type="project" value="TreeGrafter"/>
</dbReference>
<dbReference type="Gene3D" id="3.90.120.10">
    <property type="entry name" value="DNA Methylase, subunit A, domain 2"/>
    <property type="match status" value="1"/>
</dbReference>
<comment type="catalytic activity">
    <reaction evidence="7">
        <text>a 2'-deoxycytidine in DNA + S-adenosyl-L-methionine = a 5-methyl-2'-deoxycytidine in DNA + S-adenosyl-L-homocysteine + H(+)</text>
        <dbReference type="Rhea" id="RHEA:13681"/>
        <dbReference type="Rhea" id="RHEA-COMP:11369"/>
        <dbReference type="Rhea" id="RHEA-COMP:11370"/>
        <dbReference type="ChEBI" id="CHEBI:15378"/>
        <dbReference type="ChEBI" id="CHEBI:57856"/>
        <dbReference type="ChEBI" id="CHEBI:59789"/>
        <dbReference type="ChEBI" id="CHEBI:85452"/>
        <dbReference type="ChEBI" id="CHEBI:85454"/>
        <dbReference type="EC" id="2.1.1.37"/>
    </reaction>
</comment>
<dbReference type="PROSITE" id="PS00094">
    <property type="entry name" value="C5_MTASE_1"/>
    <property type="match status" value="1"/>
</dbReference>
<dbReference type="Pfam" id="PF00145">
    <property type="entry name" value="DNA_methylase"/>
    <property type="match status" value="1"/>
</dbReference>
<feature type="active site" evidence="5">
    <location>
        <position position="88"/>
    </location>
</feature>
<evidence type="ECO:0000313" key="9">
    <source>
        <dbReference type="Proteomes" id="UP000035199"/>
    </source>
</evidence>
<dbReference type="REBASE" id="113824">
    <property type="entry name" value="M.Cmu45274ORF14310P"/>
</dbReference>
<proteinExistence type="inferred from homology"/>
<keyword evidence="3 5" id="KW-0949">S-adenosyl-L-methionine</keyword>
<dbReference type="PANTHER" id="PTHR10629">
    <property type="entry name" value="CYTOSINE-SPECIFIC METHYLTRANSFERASE"/>
    <property type="match status" value="1"/>
</dbReference>